<feature type="compositionally biased region" description="Polar residues" evidence="1">
    <location>
        <begin position="15"/>
        <end position="28"/>
    </location>
</feature>
<feature type="non-terminal residue" evidence="2">
    <location>
        <position position="64"/>
    </location>
</feature>
<evidence type="ECO:0000313" key="2">
    <source>
        <dbReference type="EMBL" id="CAH3029232.1"/>
    </source>
</evidence>
<name>A0ABN8MIF2_9CNID</name>
<reference evidence="2 3" key="1">
    <citation type="submission" date="2022-05" db="EMBL/GenBank/DDBJ databases">
        <authorList>
            <consortium name="Genoscope - CEA"/>
            <person name="William W."/>
        </authorList>
    </citation>
    <scope>NUCLEOTIDE SEQUENCE [LARGE SCALE GENOMIC DNA]</scope>
</reference>
<evidence type="ECO:0000313" key="3">
    <source>
        <dbReference type="Proteomes" id="UP001159427"/>
    </source>
</evidence>
<feature type="region of interest" description="Disordered" evidence="1">
    <location>
        <begin position="1"/>
        <end position="64"/>
    </location>
</feature>
<comment type="caution">
    <text evidence="2">The sequence shown here is derived from an EMBL/GenBank/DDBJ whole genome shotgun (WGS) entry which is preliminary data.</text>
</comment>
<keyword evidence="3" id="KW-1185">Reference proteome</keyword>
<dbReference type="EMBL" id="CALNXI010000559">
    <property type="protein sequence ID" value="CAH3029232.1"/>
    <property type="molecule type" value="Genomic_DNA"/>
</dbReference>
<accession>A0ABN8MIF2</accession>
<evidence type="ECO:0000256" key="1">
    <source>
        <dbReference type="SAM" id="MobiDB-lite"/>
    </source>
</evidence>
<organism evidence="2 3">
    <name type="scientific">Porites evermanni</name>
    <dbReference type="NCBI Taxonomy" id="104178"/>
    <lineage>
        <taxon>Eukaryota</taxon>
        <taxon>Metazoa</taxon>
        <taxon>Cnidaria</taxon>
        <taxon>Anthozoa</taxon>
        <taxon>Hexacorallia</taxon>
        <taxon>Scleractinia</taxon>
        <taxon>Fungiina</taxon>
        <taxon>Poritidae</taxon>
        <taxon>Porites</taxon>
    </lineage>
</organism>
<feature type="compositionally biased region" description="Basic residues" evidence="1">
    <location>
        <begin position="1"/>
        <end position="10"/>
    </location>
</feature>
<feature type="compositionally biased region" description="Basic and acidic residues" evidence="1">
    <location>
        <begin position="41"/>
        <end position="58"/>
    </location>
</feature>
<proteinExistence type="predicted"/>
<protein>
    <submittedName>
        <fullName evidence="2">Uncharacterized protein</fullName>
    </submittedName>
</protein>
<gene>
    <name evidence="2" type="ORF">PEVE_00035773</name>
</gene>
<dbReference type="Proteomes" id="UP001159427">
    <property type="component" value="Unassembled WGS sequence"/>
</dbReference>
<sequence>MKQFRKRHKSWHNDAVSNQVNHSAQVSQEKQDSEDATSGKWRTESSERVFSDSQEKLKKILGTR</sequence>